<dbReference type="SUPFAM" id="SSF52218">
    <property type="entry name" value="Flavoproteins"/>
    <property type="match status" value="1"/>
</dbReference>
<dbReference type="PANTHER" id="PTHR43278:SF4">
    <property type="entry name" value="NAD(P)H-DEPENDENT FMN-CONTAINING OXIDOREDUCTASE YWQN-RELATED"/>
    <property type="match status" value="1"/>
</dbReference>
<keyword evidence="1" id="KW-0285">Flavoprotein</keyword>
<dbReference type="eggNOG" id="COG0655">
    <property type="taxonomic scope" value="Bacteria"/>
</dbReference>
<gene>
    <name evidence="4" type="ordered locus">Desor_3293</name>
</gene>
<keyword evidence="5" id="KW-1185">Reference proteome</keyword>
<dbReference type="PANTHER" id="PTHR43278">
    <property type="entry name" value="NAD(P)H-DEPENDENT FMN-CONTAINING OXIDOREDUCTASE YWQN-RELATED"/>
    <property type="match status" value="1"/>
</dbReference>
<dbReference type="AlphaFoldDB" id="G7WBN5"/>
<dbReference type="RefSeq" id="WP_014185601.1">
    <property type="nucleotide sequence ID" value="NC_016584.1"/>
</dbReference>
<dbReference type="InterPro" id="IPR029039">
    <property type="entry name" value="Flavoprotein-like_sf"/>
</dbReference>
<evidence type="ECO:0000313" key="5">
    <source>
        <dbReference type="Proteomes" id="UP000006346"/>
    </source>
</evidence>
<evidence type="ECO:0000259" key="3">
    <source>
        <dbReference type="Pfam" id="PF03358"/>
    </source>
</evidence>
<dbReference type="InterPro" id="IPR051796">
    <property type="entry name" value="ISF_SsuE-like"/>
</dbReference>
<dbReference type="Pfam" id="PF03358">
    <property type="entry name" value="FMN_red"/>
    <property type="match status" value="1"/>
</dbReference>
<reference evidence="5" key="1">
    <citation type="submission" date="2011-11" db="EMBL/GenBank/DDBJ databases">
        <title>Complete sequence of Desulfosporosinus orientis DSM 765.</title>
        <authorList>
            <person name="Lucas S."/>
            <person name="Han J."/>
            <person name="Lapidus A."/>
            <person name="Cheng J.-F."/>
            <person name="Goodwin L."/>
            <person name="Pitluck S."/>
            <person name="Peters L."/>
            <person name="Ovchinnikova G."/>
            <person name="Teshima H."/>
            <person name="Detter J.C."/>
            <person name="Han C."/>
            <person name="Tapia R."/>
            <person name="Land M."/>
            <person name="Hauser L."/>
            <person name="Kyrpides N."/>
            <person name="Ivanova N."/>
            <person name="Pagani I."/>
            <person name="Pester M."/>
            <person name="Spring S."/>
            <person name="Ollivier B."/>
            <person name="Rattei T."/>
            <person name="Klenk H.-P."/>
            <person name="Wagner M."/>
            <person name="Loy A."/>
            <person name="Woyke T."/>
        </authorList>
    </citation>
    <scope>NUCLEOTIDE SEQUENCE [LARGE SCALE GENOMIC DNA]</scope>
    <source>
        <strain evidence="5">ATCC 19365 / DSM 765 / NCIMB 8382 / VKM B-1628</strain>
    </source>
</reference>
<dbReference type="Gene3D" id="3.40.50.360">
    <property type="match status" value="1"/>
</dbReference>
<dbReference type="InterPro" id="IPR005025">
    <property type="entry name" value="FMN_Rdtase-like_dom"/>
</dbReference>
<evidence type="ECO:0000256" key="2">
    <source>
        <dbReference type="ARBA" id="ARBA00022643"/>
    </source>
</evidence>
<evidence type="ECO:0000313" key="4">
    <source>
        <dbReference type="EMBL" id="AET68793.1"/>
    </source>
</evidence>
<dbReference type="GO" id="GO:0016491">
    <property type="term" value="F:oxidoreductase activity"/>
    <property type="evidence" value="ECO:0007669"/>
    <property type="project" value="InterPro"/>
</dbReference>
<accession>G7WBN5</accession>
<dbReference type="KEGG" id="dor:Desor_3293"/>
<protein>
    <submittedName>
        <fullName evidence="4">Multimeric flavodoxin WrbA</fullName>
    </submittedName>
</protein>
<feature type="domain" description="NADPH-dependent FMN reductase-like" evidence="3">
    <location>
        <begin position="4"/>
        <end position="133"/>
    </location>
</feature>
<proteinExistence type="predicted"/>
<dbReference type="STRING" id="768706.Desor_3293"/>
<reference evidence="4 5" key="2">
    <citation type="journal article" date="2012" name="J. Bacteriol.">
        <title>Complete genome sequences of Desulfosporosinus orientis DSM765T, Desulfosporosinus youngiae DSM17734T, Desulfosporosinus meridiei DSM13257T, and Desulfosporosinus acidiphilus DSM22704T.</title>
        <authorList>
            <person name="Pester M."/>
            <person name="Brambilla E."/>
            <person name="Alazard D."/>
            <person name="Rattei T."/>
            <person name="Weinmaier T."/>
            <person name="Han J."/>
            <person name="Lucas S."/>
            <person name="Lapidus A."/>
            <person name="Cheng J.F."/>
            <person name="Goodwin L."/>
            <person name="Pitluck S."/>
            <person name="Peters L."/>
            <person name="Ovchinnikova G."/>
            <person name="Teshima H."/>
            <person name="Detter J.C."/>
            <person name="Han C.S."/>
            <person name="Tapia R."/>
            <person name="Land M.L."/>
            <person name="Hauser L."/>
            <person name="Kyrpides N.C."/>
            <person name="Ivanova N.N."/>
            <person name="Pagani I."/>
            <person name="Huntmann M."/>
            <person name="Wei C.L."/>
            <person name="Davenport K.W."/>
            <person name="Daligault H."/>
            <person name="Chain P.S."/>
            <person name="Chen A."/>
            <person name="Mavromatis K."/>
            <person name="Markowitz V."/>
            <person name="Szeto E."/>
            <person name="Mikhailova N."/>
            <person name="Pati A."/>
            <person name="Wagner M."/>
            <person name="Woyke T."/>
            <person name="Ollivier B."/>
            <person name="Klenk H.P."/>
            <person name="Spring S."/>
            <person name="Loy A."/>
        </authorList>
    </citation>
    <scope>NUCLEOTIDE SEQUENCE [LARGE SCALE GENOMIC DNA]</scope>
    <source>
        <strain evidence="5">ATCC 19365 / DSM 765 / NCIMB 8382 / VKM B-1628</strain>
    </source>
</reference>
<sequence>MALSVLGIACSPRRKGNTTNLLLESINAAQEEGHHTEVVYLSELNMSPCRGCGACSAKGVCVINDDIAILQDKLIVLDRLIIAAPIYFMGVNAQAKIMIDRMQPFWARKYLHQQSIVNPSGEKRAGMFISTAGTKFPYVFECAERSIKTLFTMLDIEYSQTCLYNGVDKAGEIADYPDFFAEVRRKTETLLMERR</sequence>
<dbReference type="PATRIC" id="fig|768706.3.peg.3319"/>
<name>G7WBN5_DESOD</name>
<keyword evidence="2" id="KW-0288">FMN</keyword>
<dbReference type="Proteomes" id="UP000006346">
    <property type="component" value="Chromosome"/>
</dbReference>
<dbReference type="HOGENOM" id="CLU_050993_4_1_9"/>
<organism evidence="4 5">
    <name type="scientific">Desulfosporosinus orientis (strain ATCC 19365 / DSM 765 / NCIMB 8382 / VKM B-1628 / Singapore I)</name>
    <name type="common">Desulfotomaculum orientis</name>
    <dbReference type="NCBI Taxonomy" id="768706"/>
    <lineage>
        <taxon>Bacteria</taxon>
        <taxon>Bacillati</taxon>
        <taxon>Bacillota</taxon>
        <taxon>Clostridia</taxon>
        <taxon>Eubacteriales</taxon>
        <taxon>Desulfitobacteriaceae</taxon>
        <taxon>Desulfosporosinus</taxon>
    </lineage>
</organism>
<dbReference type="EMBL" id="CP003108">
    <property type="protein sequence ID" value="AET68793.1"/>
    <property type="molecule type" value="Genomic_DNA"/>
</dbReference>
<dbReference type="OrthoDB" id="9805976at2"/>
<evidence type="ECO:0000256" key="1">
    <source>
        <dbReference type="ARBA" id="ARBA00022630"/>
    </source>
</evidence>